<evidence type="ECO:0000313" key="2">
    <source>
        <dbReference type="Proteomes" id="UP001446871"/>
    </source>
</evidence>
<evidence type="ECO:0000313" key="1">
    <source>
        <dbReference type="EMBL" id="KAK8047347.1"/>
    </source>
</evidence>
<comment type="caution">
    <text evidence="1">The sequence shown here is derived from an EMBL/GenBank/DDBJ whole genome shotgun (WGS) entry which is preliminary data.</text>
</comment>
<proteinExistence type="predicted"/>
<dbReference type="Proteomes" id="UP001446871">
    <property type="component" value="Unassembled WGS sequence"/>
</dbReference>
<reference evidence="1 2" key="1">
    <citation type="submission" date="2023-01" db="EMBL/GenBank/DDBJ databases">
        <title>Analysis of 21 Apiospora genomes using comparative genomics revels a genus with tremendous synthesis potential of carbohydrate active enzymes and secondary metabolites.</title>
        <authorList>
            <person name="Sorensen T."/>
        </authorList>
    </citation>
    <scope>NUCLEOTIDE SEQUENCE [LARGE SCALE GENOMIC DNA]</scope>
    <source>
        <strain evidence="1 2">CBS 83171</strain>
    </source>
</reference>
<dbReference type="EMBL" id="JAQQWM010000009">
    <property type="protein sequence ID" value="KAK8047347.1"/>
    <property type="molecule type" value="Genomic_DNA"/>
</dbReference>
<accession>A0ABR1TLS8</accession>
<keyword evidence="2" id="KW-1185">Reference proteome</keyword>
<sequence>MDAAYHDAANLPFGTKFVNVPMLKFDFLEAVQKFKESLPDYYVETAWFDEFKKACVILMARNKNHAMSLLYLQVDFLACIYRGVHKWRSRVRIKLGEDEERALDR</sequence>
<gene>
    <name evidence="1" type="ORF">PG996_015411</name>
</gene>
<organism evidence="1 2">
    <name type="scientific">Apiospora saccharicola</name>
    <dbReference type="NCBI Taxonomy" id="335842"/>
    <lineage>
        <taxon>Eukaryota</taxon>
        <taxon>Fungi</taxon>
        <taxon>Dikarya</taxon>
        <taxon>Ascomycota</taxon>
        <taxon>Pezizomycotina</taxon>
        <taxon>Sordariomycetes</taxon>
        <taxon>Xylariomycetidae</taxon>
        <taxon>Amphisphaeriales</taxon>
        <taxon>Apiosporaceae</taxon>
        <taxon>Apiospora</taxon>
    </lineage>
</organism>
<name>A0ABR1TLS8_9PEZI</name>
<protein>
    <submittedName>
        <fullName evidence="1">Uncharacterized protein</fullName>
    </submittedName>
</protein>